<proteinExistence type="predicted"/>
<evidence type="ECO:0000313" key="3">
    <source>
        <dbReference type="EMBL" id="URF08188.1"/>
    </source>
</evidence>
<reference evidence="3" key="3">
    <citation type="submission" date="2022-05" db="EMBL/GenBank/DDBJ databases">
        <authorList>
            <person name="Kunte H.-J."/>
        </authorList>
    </citation>
    <scope>NUCLEOTIDE SEQUENCE</scope>
    <source>
        <strain evidence="3">G5</strain>
    </source>
</reference>
<name>A0AAE9L5Q3_9BURK</name>
<dbReference type="Gene3D" id="1.20.1290.10">
    <property type="entry name" value="AhpD-like"/>
    <property type="match status" value="1"/>
</dbReference>
<dbReference type="SUPFAM" id="SSF69118">
    <property type="entry name" value="AhpD-like"/>
    <property type="match status" value="1"/>
</dbReference>
<sequence length="156" mass="17294">MMSASRINFFQLAPANLKAMIALSGSVKQSSLGPRLVEIVQLRVSQINQCGVCVDMHWRDLIKQGLDPRHVNAIAGWREAPASFFNARERAALGWAEAVNALPHQDLTDAAWPALREQFSEQEIAELSYTIAAIRGWNVMNLSLRNQIPETPAPGF</sequence>
<evidence type="ECO:0000313" key="4">
    <source>
        <dbReference type="Proteomes" id="UP000318943"/>
    </source>
</evidence>
<evidence type="ECO:0000313" key="2">
    <source>
        <dbReference type="EMBL" id="TSP13813.1"/>
    </source>
</evidence>
<dbReference type="NCBIfam" id="TIGR00778">
    <property type="entry name" value="ahpD_dom"/>
    <property type="match status" value="1"/>
</dbReference>
<dbReference type="EMBL" id="VCIZ01000002">
    <property type="protein sequence ID" value="TSP13813.1"/>
    <property type="molecule type" value="Genomic_DNA"/>
</dbReference>
<dbReference type="InterPro" id="IPR004675">
    <property type="entry name" value="AhpD_core"/>
</dbReference>
<dbReference type="Proteomes" id="UP001056132">
    <property type="component" value="Chromosome 2"/>
</dbReference>
<dbReference type="AlphaFoldDB" id="A0AAE9L5Q3"/>
<dbReference type="InterPro" id="IPR003779">
    <property type="entry name" value="CMD-like"/>
</dbReference>
<dbReference type="InterPro" id="IPR029032">
    <property type="entry name" value="AhpD-like"/>
</dbReference>
<organism evidence="3 5">
    <name type="scientific">Cupriavidus campinensis</name>
    <dbReference type="NCBI Taxonomy" id="151783"/>
    <lineage>
        <taxon>Bacteria</taxon>
        <taxon>Pseudomonadati</taxon>
        <taxon>Pseudomonadota</taxon>
        <taxon>Betaproteobacteria</taxon>
        <taxon>Burkholderiales</taxon>
        <taxon>Burkholderiaceae</taxon>
        <taxon>Cupriavidus</taxon>
    </lineage>
</organism>
<gene>
    <name evidence="2" type="ORF">FGG12_04845</name>
    <name evidence="3" type="ORF">M5D45_25935</name>
</gene>
<dbReference type="Proteomes" id="UP000318943">
    <property type="component" value="Unassembled WGS sequence"/>
</dbReference>
<protein>
    <submittedName>
        <fullName evidence="3">Carboxymuconolactone decarboxylase family protein</fullName>
    </submittedName>
</protein>
<reference evidence="3" key="2">
    <citation type="journal article" date="2022" name="Microbiol. Resour. Announc.">
        <title>Genome Sequence of Cupriavidus campinensis Strain G5, a Member of a Bacterial Consortium Capable of Polyethylene Degradation.</title>
        <authorList>
            <person name="Schneider B."/>
            <person name="Pfeiffer F."/>
            <person name="Dyall-Smith M."/>
            <person name="Kunte H.J."/>
        </authorList>
    </citation>
    <scope>NUCLEOTIDE SEQUENCE</scope>
    <source>
        <strain evidence="3">G5</strain>
    </source>
</reference>
<dbReference type="PANTHER" id="PTHR34846:SF10">
    <property type="entry name" value="CYTOPLASMIC PROTEIN"/>
    <property type="match status" value="1"/>
</dbReference>
<dbReference type="GO" id="GO:0051920">
    <property type="term" value="F:peroxiredoxin activity"/>
    <property type="evidence" value="ECO:0007669"/>
    <property type="project" value="InterPro"/>
</dbReference>
<feature type="domain" description="Carboxymuconolactone decarboxylase-like" evidence="1">
    <location>
        <begin position="14"/>
        <end position="98"/>
    </location>
</feature>
<evidence type="ECO:0000313" key="5">
    <source>
        <dbReference type="Proteomes" id="UP001056132"/>
    </source>
</evidence>
<evidence type="ECO:0000259" key="1">
    <source>
        <dbReference type="Pfam" id="PF02627"/>
    </source>
</evidence>
<dbReference type="KEGG" id="ccam:M5D45_25935"/>
<keyword evidence="4" id="KW-1185">Reference proteome</keyword>
<dbReference type="EMBL" id="CP097331">
    <property type="protein sequence ID" value="URF08188.1"/>
    <property type="molecule type" value="Genomic_DNA"/>
</dbReference>
<accession>A0AAE9L5Q3</accession>
<reference evidence="2 4" key="1">
    <citation type="submission" date="2019-05" db="EMBL/GenBank/DDBJ databases">
        <title>Whole genome sequence analysis of Cupriavidus campinensis S14E4C strain.</title>
        <authorList>
            <person name="Abbaszade G."/>
            <person name="Szabo A."/>
            <person name="Toumi M."/>
            <person name="Toth E."/>
        </authorList>
    </citation>
    <scope>NUCLEOTIDE SEQUENCE [LARGE SCALE GENOMIC DNA]</scope>
    <source>
        <strain evidence="2 4">S14E4C</strain>
    </source>
</reference>
<dbReference type="PANTHER" id="PTHR34846">
    <property type="entry name" value="4-CARBOXYMUCONOLACTONE DECARBOXYLASE FAMILY PROTEIN (AFU_ORTHOLOGUE AFUA_6G11590)"/>
    <property type="match status" value="1"/>
</dbReference>
<dbReference type="Pfam" id="PF02627">
    <property type="entry name" value="CMD"/>
    <property type="match status" value="1"/>
</dbReference>